<evidence type="ECO:0000313" key="2">
    <source>
        <dbReference type="Proteomes" id="UP000050761"/>
    </source>
</evidence>
<evidence type="ECO:0000313" key="1">
    <source>
        <dbReference type="EMBL" id="VDO19613.1"/>
    </source>
</evidence>
<proteinExistence type="predicted"/>
<accession>A0A3P7UFK0</accession>
<organism evidence="2 3">
    <name type="scientific">Heligmosomoides polygyrus</name>
    <name type="common">Parasitic roundworm</name>
    <dbReference type="NCBI Taxonomy" id="6339"/>
    <lineage>
        <taxon>Eukaryota</taxon>
        <taxon>Metazoa</taxon>
        <taxon>Ecdysozoa</taxon>
        <taxon>Nematoda</taxon>
        <taxon>Chromadorea</taxon>
        <taxon>Rhabditida</taxon>
        <taxon>Rhabditina</taxon>
        <taxon>Rhabditomorpha</taxon>
        <taxon>Strongyloidea</taxon>
        <taxon>Heligmosomidae</taxon>
        <taxon>Heligmosomoides</taxon>
    </lineage>
</organism>
<accession>A0A183F4Y8</accession>
<reference evidence="1 2" key="1">
    <citation type="submission" date="2018-11" db="EMBL/GenBank/DDBJ databases">
        <authorList>
            <consortium name="Pathogen Informatics"/>
        </authorList>
    </citation>
    <scope>NUCLEOTIDE SEQUENCE [LARGE SCALE GENOMIC DNA]</scope>
</reference>
<gene>
    <name evidence="1" type="ORF">HPBE_LOCUS1231</name>
</gene>
<evidence type="ECO:0000313" key="3">
    <source>
        <dbReference type="WBParaSite" id="HPBE_0000123001-mRNA-1"/>
    </source>
</evidence>
<dbReference type="EMBL" id="UZAH01001249">
    <property type="protein sequence ID" value="VDO19613.1"/>
    <property type="molecule type" value="Genomic_DNA"/>
</dbReference>
<dbReference type="WBParaSite" id="HPBE_0000123001-mRNA-1">
    <property type="protein sequence ID" value="HPBE_0000123001-mRNA-1"/>
    <property type="gene ID" value="HPBE_0000123001"/>
</dbReference>
<sequence>MGFVLLGIAVVVGSYVGVVAANKVVVVLAVGYCAVWVIHEKVDFGVGIPSIFALLSMGDYKMVLVLGNVPAVVHDWKMAAGCFLA</sequence>
<reference evidence="3" key="2">
    <citation type="submission" date="2019-09" db="UniProtKB">
        <authorList>
            <consortium name="WormBaseParasite"/>
        </authorList>
    </citation>
    <scope>IDENTIFICATION</scope>
</reference>
<protein>
    <submittedName>
        <fullName evidence="3">Na_H_Exchanger domain-containing protein</fullName>
    </submittedName>
</protein>
<dbReference type="Proteomes" id="UP000050761">
    <property type="component" value="Unassembled WGS sequence"/>
</dbReference>
<keyword evidence="2" id="KW-1185">Reference proteome</keyword>
<dbReference type="AlphaFoldDB" id="A0A183F4Y8"/>
<name>A0A183F4Y8_HELPZ</name>